<reference evidence="1" key="1">
    <citation type="submission" date="2016-06" db="EMBL/GenBank/DDBJ databases">
        <title>Draft Genome sequence of the fungus Inonotus baumii.</title>
        <authorList>
            <person name="Zhu H."/>
            <person name="Lin W."/>
        </authorList>
    </citation>
    <scope>NUCLEOTIDE SEQUENCE</scope>
    <source>
        <strain evidence="1">821</strain>
    </source>
</reference>
<dbReference type="Gene3D" id="2.60.270.50">
    <property type="match status" value="1"/>
</dbReference>
<dbReference type="EMBL" id="LNZH02000173">
    <property type="protein sequence ID" value="OCB88667.1"/>
    <property type="molecule type" value="Genomic_DNA"/>
</dbReference>
<organism evidence="1 2">
    <name type="scientific">Sanghuangporus baumii</name>
    <name type="common">Phellinus baumii</name>
    <dbReference type="NCBI Taxonomy" id="108892"/>
    <lineage>
        <taxon>Eukaryota</taxon>
        <taxon>Fungi</taxon>
        <taxon>Dikarya</taxon>
        <taxon>Basidiomycota</taxon>
        <taxon>Agaricomycotina</taxon>
        <taxon>Agaricomycetes</taxon>
        <taxon>Hymenochaetales</taxon>
        <taxon>Hymenochaetaceae</taxon>
        <taxon>Sanghuangporus</taxon>
    </lineage>
</organism>
<evidence type="ECO:0000313" key="2">
    <source>
        <dbReference type="Proteomes" id="UP000757232"/>
    </source>
</evidence>
<name>A0A9Q5N5Q2_SANBA</name>
<keyword evidence="2" id="KW-1185">Reference proteome</keyword>
<proteinExistence type="predicted"/>
<evidence type="ECO:0000313" key="1">
    <source>
        <dbReference type="EMBL" id="OCB88667.1"/>
    </source>
</evidence>
<comment type="caution">
    <text evidence="1">The sequence shown here is derived from an EMBL/GenBank/DDBJ whole genome shotgun (WGS) entry which is preliminary data.</text>
</comment>
<gene>
    <name evidence="1" type="ORF">A7U60_g4140</name>
</gene>
<dbReference type="AlphaFoldDB" id="A0A9Q5N5Q2"/>
<sequence length="796" mass="88388">MPDDSVYINIINETDSTLSLKRSDAPCGYWASLPDFISARSTANAHLKDKTGFYGSEGTFAFYVSPDHTKVENHLFEAYQTCPYGEDNEVQVKQKPEPKAVFLTSWRARSGDNDWLDEDVQKDGHPVYVEYTIKYNTKRFRFRIMHIDAYSGHPVRNSRDKLIVGNHRLWDREDPSTWIDHDKGSFQPNVFPYEFLSPVPASSSLKVTIRPVDPELIGAEGIIYGIVNGHQKIMQSGFFFIQAESNVEVHVITPQNSSIPFSWNANVQWAMELRVPKNGVDCVAPCETRLELYWISKELHRALKPGIPISLLRQALLPSAGASHFGVHRKGGNFMYSRYALATETGAFGSLETDVNCMDQAAMLELFLSLGPTRYSWLLQDPFGFIKPTRLVGIPDLCNNPFYGTDITLKNLEPNDERRRPFGLHVYNGYSVPDRKFDKDNDGIYDACGGPYVGEKNAQQFLDSAIDKDTKLYKTFMFSPGTKENIEEGGGVTGIDGQTFQAPVINRSLLPERIRSLIMQPVVTTPRRVAQQNWVRLSERINSVLGEDFRILFAQISASGTSTQASWLVAGPQNLKLNLDLHVVTRVADDGGLNEERSFDAAFDHLASILMSTDRDPQEVWAQGSLNEYGVCSVQYADCIPAGRVVLVSGNAIVDIRGASSSAALLPLAHSLLAHTTVELEDPIPIAMPVVSHHFLEVAEAGRGDAAHIVKGTDVEFLIHCNVDARLAAASAHVADYGILFSKCDVVDAEGRDSSAVKFTFITRELGSHVVELYFAEWSTMACGTKKITVDVVSDD</sequence>
<protein>
    <submittedName>
        <fullName evidence="1">Uncharacterized protein</fullName>
    </submittedName>
</protein>
<dbReference type="OrthoDB" id="5121585at2759"/>
<accession>A0A9Q5N5Q2</accession>
<dbReference type="Proteomes" id="UP000757232">
    <property type="component" value="Unassembled WGS sequence"/>
</dbReference>